<comment type="caution">
    <text evidence="2">The sequence shown here is derived from an EMBL/GenBank/DDBJ whole genome shotgun (WGS) entry which is preliminary data.</text>
</comment>
<dbReference type="Gene3D" id="2.60.120.620">
    <property type="entry name" value="q2cbj1_9rhob like domain"/>
    <property type="match status" value="1"/>
</dbReference>
<organism evidence="2 3">
    <name type="scientific">Agrocybe pediades</name>
    <dbReference type="NCBI Taxonomy" id="84607"/>
    <lineage>
        <taxon>Eukaryota</taxon>
        <taxon>Fungi</taxon>
        <taxon>Dikarya</taxon>
        <taxon>Basidiomycota</taxon>
        <taxon>Agaricomycotina</taxon>
        <taxon>Agaricomycetes</taxon>
        <taxon>Agaricomycetidae</taxon>
        <taxon>Agaricales</taxon>
        <taxon>Agaricineae</taxon>
        <taxon>Strophariaceae</taxon>
        <taxon>Agrocybe</taxon>
    </lineage>
</organism>
<dbReference type="Pfam" id="PF13640">
    <property type="entry name" value="2OG-FeII_Oxy_3"/>
    <property type="match status" value="1"/>
</dbReference>
<sequence length="504" mass="55661">MFLAAVLPRSHLLKGSALRGACARRSLLFTTPIISKQAGTVKSFSATATVASHDDYDTTWQASVNDLAKALKNLQGLPYCTGTVPLNSESSKLFYEGQISAQVIDFMNTTDEELSRLSLACQPASFGRNQEDVYDESYRKAGKLDVNHFATAFNPSESGIIDMAHELLFPSGNEERSIKAQLYKLNVYGPGSFFKSHVDTPRGDDMFGSLVVVLPTKHEGGSLVFRHKGQESVFDTASTISSKSTPHAAFVAFFSDVEHEVLDVKSGYRVTLTYNLYFAKPSSLSKPLLKFGVAPAKGDLLLGVKSALTKFLATPSLLPAGGLLAIRLSHKYPVSQSTNIADMETRLKGTDVMLKEACDKLSLETSLKLIYFPDFGKDYVEPVSFLLDSPLEDQEQYSALDDIRDSFIDLKDKCTVAYSFPDMYPEIYSSFTESKLVEDAVPMVTLNGAEDKSNPNRFPARYIAYGNESCLEYMYYDVYLVAKVKPFKERKPTLVAQKVQAQEA</sequence>
<dbReference type="PROSITE" id="PS51471">
    <property type="entry name" value="FE2OG_OXY"/>
    <property type="match status" value="1"/>
</dbReference>
<feature type="domain" description="Fe2OG dioxygenase" evidence="1">
    <location>
        <begin position="179"/>
        <end position="281"/>
    </location>
</feature>
<gene>
    <name evidence="2" type="ORF">D9613_009832</name>
</gene>
<dbReference type="Proteomes" id="UP000521872">
    <property type="component" value="Unassembled WGS sequence"/>
</dbReference>
<protein>
    <recommendedName>
        <fullName evidence="1">Fe2OG dioxygenase domain-containing protein</fullName>
    </recommendedName>
</protein>
<name>A0A8H4QXF8_9AGAR</name>
<evidence type="ECO:0000313" key="2">
    <source>
        <dbReference type="EMBL" id="KAF4618639.1"/>
    </source>
</evidence>
<accession>A0A8H4QXF8</accession>
<evidence type="ECO:0000313" key="3">
    <source>
        <dbReference type="Proteomes" id="UP000521872"/>
    </source>
</evidence>
<evidence type="ECO:0000259" key="1">
    <source>
        <dbReference type="PROSITE" id="PS51471"/>
    </source>
</evidence>
<dbReference type="EMBL" id="JAACJL010000017">
    <property type="protein sequence ID" value="KAF4618639.1"/>
    <property type="molecule type" value="Genomic_DNA"/>
</dbReference>
<proteinExistence type="predicted"/>
<reference evidence="2 3" key="1">
    <citation type="submission" date="2019-12" db="EMBL/GenBank/DDBJ databases">
        <authorList>
            <person name="Floudas D."/>
            <person name="Bentzer J."/>
            <person name="Ahren D."/>
            <person name="Johansson T."/>
            <person name="Persson P."/>
            <person name="Tunlid A."/>
        </authorList>
    </citation>
    <scope>NUCLEOTIDE SEQUENCE [LARGE SCALE GENOMIC DNA]</scope>
    <source>
        <strain evidence="2 3">CBS 102.39</strain>
    </source>
</reference>
<dbReference type="AlphaFoldDB" id="A0A8H4QXF8"/>
<dbReference type="PANTHER" id="PTHR33099">
    <property type="entry name" value="FE2OG DIOXYGENASE DOMAIN-CONTAINING PROTEIN"/>
    <property type="match status" value="1"/>
</dbReference>
<dbReference type="InterPro" id="IPR005123">
    <property type="entry name" value="Oxoglu/Fe-dep_dioxygenase_dom"/>
</dbReference>
<dbReference type="PANTHER" id="PTHR33099:SF7">
    <property type="entry name" value="MYND-TYPE DOMAIN-CONTAINING PROTEIN"/>
    <property type="match status" value="1"/>
</dbReference>
<keyword evidence="3" id="KW-1185">Reference proteome</keyword>
<dbReference type="InterPro" id="IPR044862">
    <property type="entry name" value="Pro_4_hyd_alph_FE2OG_OXY"/>
</dbReference>